<accession>A0ABV2QTZ7</accession>
<proteinExistence type="predicted"/>
<gene>
    <name evidence="1" type="ORF">ABIE08_000422</name>
</gene>
<sequence>MSAQWLLTAGLCLFAAGCTSDARMNAVRADLTSRQAAAEAAASRPGGTAEDRERARGYASARSCVDQIQAHGKAVQATHMATTAAMAAVSFAGPGGALAARAMGPVSGAAMASQAPFSVACY</sequence>
<comment type="caution">
    <text evidence="1">The sequence shown here is derived from an EMBL/GenBank/DDBJ whole genome shotgun (WGS) entry which is preliminary data.</text>
</comment>
<evidence type="ECO:0000313" key="1">
    <source>
        <dbReference type="EMBL" id="MET4632509.1"/>
    </source>
</evidence>
<organism evidence="1 2">
    <name type="scientific">Kaistia defluvii</name>
    <dbReference type="NCBI Taxonomy" id="410841"/>
    <lineage>
        <taxon>Bacteria</taxon>
        <taxon>Pseudomonadati</taxon>
        <taxon>Pseudomonadota</taxon>
        <taxon>Alphaproteobacteria</taxon>
        <taxon>Hyphomicrobiales</taxon>
        <taxon>Kaistiaceae</taxon>
        <taxon>Kaistia</taxon>
    </lineage>
</organism>
<name>A0ABV2QTZ7_9HYPH</name>
<dbReference type="RefSeq" id="WP_354548376.1">
    <property type="nucleotide sequence ID" value="NZ_JBEPSM010000001.1"/>
</dbReference>
<evidence type="ECO:0000313" key="2">
    <source>
        <dbReference type="Proteomes" id="UP001549321"/>
    </source>
</evidence>
<reference evidence="1 2" key="1">
    <citation type="submission" date="2024-06" db="EMBL/GenBank/DDBJ databases">
        <title>Sorghum-associated microbial communities from plants grown in Nebraska, USA.</title>
        <authorList>
            <person name="Schachtman D."/>
        </authorList>
    </citation>
    <scope>NUCLEOTIDE SEQUENCE [LARGE SCALE GENOMIC DNA]</scope>
    <source>
        <strain evidence="1 2">3207</strain>
    </source>
</reference>
<dbReference type="Proteomes" id="UP001549321">
    <property type="component" value="Unassembled WGS sequence"/>
</dbReference>
<protein>
    <submittedName>
        <fullName evidence="1">Uncharacterized protein</fullName>
    </submittedName>
</protein>
<keyword evidence="2" id="KW-1185">Reference proteome</keyword>
<dbReference type="EMBL" id="JBEPSM010000001">
    <property type="protein sequence ID" value="MET4632509.1"/>
    <property type="molecule type" value="Genomic_DNA"/>
</dbReference>